<dbReference type="EMBL" id="AP023367">
    <property type="protein sequence ID" value="BCJ96917.1"/>
    <property type="molecule type" value="Genomic_DNA"/>
</dbReference>
<dbReference type="PANTHER" id="PTHR43471">
    <property type="entry name" value="ABC TRANSPORTER PERMEASE"/>
    <property type="match status" value="1"/>
</dbReference>
<evidence type="ECO:0000259" key="5">
    <source>
        <dbReference type="Pfam" id="PF12698"/>
    </source>
</evidence>
<dbReference type="InterPro" id="IPR013525">
    <property type="entry name" value="ABC2_TM"/>
</dbReference>
<keyword evidence="4" id="KW-0472">Membrane</keyword>
<feature type="domain" description="ABC-2 type transporter transmembrane" evidence="5">
    <location>
        <begin position="61"/>
        <end position="234"/>
    </location>
</feature>
<dbReference type="GO" id="GO:0140359">
    <property type="term" value="F:ABC-type transporter activity"/>
    <property type="evidence" value="ECO:0007669"/>
    <property type="project" value="InterPro"/>
</dbReference>
<dbReference type="KEGG" id="acel:acsn021_44860"/>
<evidence type="ECO:0000256" key="1">
    <source>
        <dbReference type="ARBA" id="ARBA00004141"/>
    </source>
</evidence>
<proteinExistence type="predicted"/>
<evidence type="ECO:0000256" key="2">
    <source>
        <dbReference type="ARBA" id="ARBA00022692"/>
    </source>
</evidence>
<name>A0A6S6R9U2_9FIRM</name>
<dbReference type="PANTHER" id="PTHR43471:SF1">
    <property type="entry name" value="ABC TRANSPORTER PERMEASE PROTEIN NOSY-RELATED"/>
    <property type="match status" value="1"/>
</dbReference>
<comment type="subcellular location">
    <subcellularLocation>
        <location evidence="1">Membrane</location>
        <topology evidence="1">Multi-pass membrane protein</topology>
    </subcellularLocation>
</comment>
<dbReference type="AlphaFoldDB" id="A0A6S6R9U2"/>
<evidence type="ECO:0000256" key="3">
    <source>
        <dbReference type="ARBA" id="ARBA00022989"/>
    </source>
</evidence>
<dbReference type="Pfam" id="PF12698">
    <property type="entry name" value="ABC2_membrane_3"/>
    <property type="match status" value="1"/>
</dbReference>
<dbReference type="RefSeq" id="WP_184092809.1">
    <property type="nucleotide sequence ID" value="NZ_AP023367.1"/>
</dbReference>
<keyword evidence="7" id="KW-1185">Reference proteome</keyword>
<keyword evidence="3" id="KW-1133">Transmembrane helix</keyword>
<dbReference type="Proteomes" id="UP000515561">
    <property type="component" value="Chromosome"/>
</dbReference>
<accession>A0A6S6R9U2</accession>
<evidence type="ECO:0000313" key="6">
    <source>
        <dbReference type="EMBL" id="BCJ96917.1"/>
    </source>
</evidence>
<evidence type="ECO:0000256" key="4">
    <source>
        <dbReference type="ARBA" id="ARBA00023136"/>
    </source>
</evidence>
<protein>
    <submittedName>
        <fullName evidence="6">ABC transporter permease</fullName>
    </submittedName>
</protein>
<keyword evidence="2" id="KW-0812">Transmembrane</keyword>
<gene>
    <name evidence="6" type="ORF">acsn021_44860</name>
</gene>
<dbReference type="GO" id="GO:0016020">
    <property type="term" value="C:membrane"/>
    <property type="evidence" value="ECO:0007669"/>
    <property type="project" value="UniProtKB-SubCell"/>
</dbReference>
<reference evidence="6 7" key="1">
    <citation type="journal article" date="2016" name="Int. J. Syst. Evol. Microbiol.">
        <title>Descriptions of Anaerotaenia torta gen. nov., sp. nov. and Anaerocolumna cellulosilytica gen. nov., sp. nov. isolated from a methanogenic reactor of cattle waste.</title>
        <authorList>
            <person name="Uek A."/>
            <person name="Ohtaki Y."/>
            <person name="Kaku N."/>
            <person name="Ueki K."/>
        </authorList>
    </citation>
    <scope>NUCLEOTIDE SEQUENCE [LARGE SCALE GENOMIC DNA]</scope>
    <source>
        <strain evidence="6 7">SN021</strain>
    </source>
</reference>
<evidence type="ECO:0000313" key="7">
    <source>
        <dbReference type="Proteomes" id="UP000515561"/>
    </source>
</evidence>
<organism evidence="6 7">
    <name type="scientific">Anaerocolumna cellulosilytica</name>
    <dbReference type="NCBI Taxonomy" id="433286"/>
    <lineage>
        <taxon>Bacteria</taxon>
        <taxon>Bacillati</taxon>
        <taxon>Bacillota</taxon>
        <taxon>Clostridia</taxon>
        <taxon>Lachnospirales</taxon>
        <taxon>Lachnospiraceae</taxon>
        <taxon>Anaerocolumna</taxon>
    </lineage>
</organism>
<sequence length="243" mass="27156">MNFSIKRVKALTKKEMKSFLKNSNVLVMCLLPILFSVIYNNIFSGLYGNDISSKMMIFNMCFNMNLIMVCSFVIAMLIAEEKEKNTLRTILLSGVSAPEFLAGKVLVTFIISQITNVLIFFIMEFDVRFLVGFLVISFLVVICMIEIGAVIGILSPNQMATGVIGMPVLMLLLLIPAFADLNEGMKNIAKFTPNYNMNLLFKQLFETGSLSDGGIMPFLVIFIWIVLSGAVFFITYNKVGLDK</sequence>